<sequence length="704" mass="77787">MGVFMSRQFHKDLELDGSIKARAWDFLAKLNSNADLTGLDLKKPKNPADPKVRTARVDQQYRAVMFAVSDDTEPTWLLAAIKNHDDAYELAGSLVYEVNPANGAMEVYRPSAVEKTVDTFRTRPTLLDSPQVLPFTPEELIEVGINAEVAAEAVRLTSEDDILSLAVDLPAWQQQVLLDLATGASLDDVRATYGNEKPAAADDPAVAVRLPTSRMEFVYLDTDDELRRMLEGDFAAWRTYLHPTQRSIAYRETYNGPFRLAGGAGTGKTVVALHRTAHLAARGSVLLCAFTRNLAANLRGDLSSLLAPDSAKRAEVLGVDQVVRRVVESVDGHPGQPLDPREENQRWSRAVHEAGVPNDLAPSLTPSFLAGEYRAVVLAQSVATKDAYLKARRTGRGTRLTRVQRTAVWRVFEAFRRDVASDGRTTYDVLSGRAAEILADPELRPLAPSFDHVVVDEGQDLHAGHWRVLRRLVAPGPNDMFLCEDGHQRIYGERLTLGRLGIDTRGRSRRLTLNYRTTRQNLRFAMDVMDRAGVVDLDGDPDTVAGYHSAFDGPSPEVRGFTSDAEQMQFVTETVEQWLSEKVEARSIAVLSRRGTEQDQVRGALERVGVAVEIIDRDGPGDRDAVKLATMHRSKGTEFSAVVVVGAQKGVLPLDFVIDQLPSLEREAGVARERSLFYVACSRARDRLVVTWARTPSPFLPAPH</sequence>
<evidence type="ECO:0000256" key="5">
    <source>
        <dbReference type="ARBA" id="ARBA00023235"/>
    </source>
</evidence>
<evidence type="ECO:0000256" key="3">
    <source>
        <dbReference type="ARBA" id="ARBA00022806"/>
    </source>
</evidence>
<keyword evidence="11" id="KW-0540">Nuclease</keyword>
<dbReference type="SUPFAM" id="SSF52540">
    <property type="entry name" value="P-loop containing nucleoside triphosphate hydrolases"/>
    <property type="match status" value="1"/>
</dbReference>
<dbReference type="Pfam" id="PF00580">
    <property type="entry name" value="UvrD-helicase"/>
    <property type="match status" value="1"/>
</dbReference>
<dbReference type="PROSITE" id="PS51198">
    <property type="entry name" value="UVRD_HELICASE_ATP_BIND"/>
    <property type="match status" value="1"/>
</dbReference>
<dbReference type="EC" id="5.6.2.4" evidence="7"/>
<keyword evidence="1 9" id="KW-0547">Nucleotide-binding</keyword>
<keyword evidence="12" id="KW-1185">Reference proteome</keyword>
<protein>
    <recommendedName>
        <fullName evidence="7">DNA 3'-5' helicase</fullName>
        <ecNumber evidence="7">5.6.2.4</ecNumber>
    </recommendedName>
</protein>
<evidence type="ECO:0000256" key="6">
    <source>
        <dbReference type="ARBA" id="ARBA00034617"/>
    </source>
</evidence>
<dbReference type="InterPro" id="IPR000212">
    <property type="entry name" value="DNA_helicase_UvrD/REP"/>
</dbReference>
<evidence type="ECO:0000313" key="12">
    <source>
        <dbReference type="Proteomes" id="UP001596175"/>
    </source>
</evidence>
<dbReference type="Pfam" id="PF13361">
    <property type="entry name" value="UvrD_C"/>
    <property type="match status" value="1"/>
</dbReference>
<name>A0ABV9Z9F7_9PSEU</name>
<dbReference type="InterPro" id="IPR014017">
    <property type="entry name" value="DNA_helicase_UvrD-like_C"/>
</dbReference>
<dbReference type="EMBL" id="JBHSKG010000001">
    <property type="protein sequence ID" value="MFC5136989.1"/>
    <property type="molecule type" value="Genomic_DNA"/>
</dbReference>
<keyword evidence="2 9" id="KW-0378">Hydrolase</keyword>
<evidence type="ECO:0000313" key="11">
    <source>
        <dbReference type="EMBL" id="MFC5136989.1"/>
    </source>
</evidence>
<comment type="catalytic activity">
    <reaction evidence="6">
        <text>Couples ATP hydrolysis with the unwinding of duplex DNA by translocating in the 3'-5' direction.</text>
        <dbReference type="EC" id="5.6.2.4"/>
    </reaction>
</comment>
<evidence type="ECO:0000259" key="10">
    <source>
        <dbReference type="PROSITE" id="PS51198"/>
    </source>
</evidence>
<evidence type="ECO:0000256" key="9">
    <source>
        <dbReference type="PROSITE-ProRule" id="PRU00560"/>
    </source>
</evidence>
<dbReference type="Proteomes" id="UP001596175">
    <property type="component" value="Unassembled WGS sequence"/>
</dbReference>
<keyword evidence="5" id="KW-0413">Isomerase</keyword>
<comment type="catalytic activity">
    <reaction evidence="8">
        <text>ATP + H2O = ADP + phosphate + H(+)</text>
        <dbReference type="Rhea" id="RHEA:13065"/>
        <dbReference type="ChEBI" id="CHEBI:15377"/>
        <dbReference type="ChEBI" id="CHEBI:15378"/>
        <dbReference type="ChEBI" id="CHEBI:30616"/>
        <dbReference type="ChEBI" id="CHEBI:43474"/>
        <dbReference type="ChEBI" id="CHEBI:456216"/>
        <dbReference type="EC" id="5.6.2.4"/>
    </reaction>
</comment>
<keyword evidence="11" id="KW-0269">Exonuclease</keyword>
<dbReference type="PANTHER" id="PTHR11070:SF45">
    <property type="entry name" value="DNA 3'-5' HELICASE"/>
    <property type="match status" value="1"/>
</dbReference>
<evidence type="ECO:0000256" key="2">
    <source>
        <dbReference type="ARBA" id="ARBA00022801"/>
    </source>
</evidence>
<feature type="domain" description="UvrD-like helicase ATP-binding" evidence="10">
    <location>
        <begin position="241"/>
        <end position="525"/>
    </location>
</feature>
<proteinExistence type="predicted"/>
<evidence type="ECO:0000256" key="8">
    <source>
        <dbReference type="ARBA" id="ARBA00048988"/>
    </source>
</evidence>
<dbReference type="GO" id="GO:0004527">
    <property type="term" value="F:exonuclease activity"/>
    <property type="evidence" value="ECO:0007669"/>
    <property type="project" value="UniProtKB-KW"/>
</dbReference>
<dbReference type="InterPro" id="IPR014016">
    <property type="entry name" value="UvrD-like_ATP-bd"/>
</dbReference>
<reference evidence="12" key="1">
    <citation type="journal article" date="2019" name="Int. J. Syst. Evol. Microbiol.">
        <title>The Global Catalogue of Microorganisms (GCM) 10K type strain sequencing project: providing services to taxonomists for standard genome sequencing and annotation.</title>
        <authorList>
            <consortium name="The Broad Institute Genomics Platform"/>
            <consortium name="The Broad Institute Genome Sequencing Center for Infectious Disease"/>
            <person name="Wu L."/>
            <person name="Ma J."/>
        </authorList>
    </citation>
    <scope>NUCLEOTIDE SEQUENCE [LARGE SCALE GENOMIC DNA]</scope>
    <source>
        <strain evidence="12">XZYJ18</strain>
    </source>
</reference>
<dbReference type="Gene3D" id="3.40.50.300">
    <property type="entry name" value="P-loop containing nucleotide triphosphate hydrolases"/>
    <property type="match status" value="2"/>
</dbReference>
<organism evidence="11 12">
    <name type="scientific">Actinomycetospora rhizophila</name>
    <dbReference type="NCBI Taxonomy" id="1416876"/>
    <lineage>
        <taxon>Bacteria</taxon>
        <taxon>Bacillati</taxon>
        <taxon>Actinomycetota</taxon>
        <taxon>Actinomycetes</taxon>
        <taxon>Pseudonocardiales</taxon>
        <taxon>Pseudonocardiaceae</taxon>
        <taxon>Actinomycetospora</taxon>
    </lineage>
</organism>
<comment type="caution">
    <text evidence="11">The sequence shown here is derived from an EMBL/GenBank/DDBJ whole genome shotgun (WGS) entry which is preliminary data.</text>
</comment>
<evidence type="ECO:0000256" key="7">
    <source>
        <dbReference type="ARBA" id="ARBA00034808"/>
    </source>
</evidence>
<keyword evidence="3 9" id="KW-0347">Helicase</keyword>
<dbReference type="InterPro" id="IPR027417">
    <property type="entry name" value="P-loop_NTPase"/>
</dbReference>
<keyword evidence="4 9" id="KW-0067">ATP-binding</keyword>
<dbReference type="RefSeq" id="WP_378019210.1">
    <property type="nucleotide sequence ID" value="NZ_JBHSKG010000001.1"/>
</dbReference>
<feature type="binding site" evidence="9">
    <location>
        <begin position="262"/>
        <end position="269"/>
    </location>
    <ligand>
        <name>ATP</name>
        <dbReference type="ChEBI" id="CHEBI:30616"/>
    </ligand>
</feature>
<dbReference type="PANTHER" id="PTHR11070">
    <property type="entry name" value="UVRD / RECB / PCRA DNA HELICASE FAMILY MEMBER"/>
    <property type="match status" value="1"/>
</dbReference>
<evidence type="ECO:0000256" key="4">
    <source>
        <dbReference type="ARBA" id="ARBA00022840"/>
    </source>
</evidence>
<evidence type="ECO:0000256" key="1">
    <source>
        <dbReference type="ARBA" id="ARBA00022741"/>
    </source>
</evidence>
<gene>
    <name evidence="11" type="ORF">ACFPK1_01980</name>
</gene>
<accession>A0ABV9Z9F7</accession>